<sequence length="167" mass="17173">MVVTTGGAPTGADDGTPGPALSGPTGSTRRDVARGLRAGALVGALAPVLAAFRSPRPGPAATSAPGDTAFEQAYRGRRIRGVWAPGRTAAEDGRWHVTVDGRPLHLMRRADGGWLSTVDHYCSYRTPLEAARAAVDALGPDERLRDAASAPGGAGHAHGEGRHDVRA</sequence>
<dbReference type="RefSeq" id="WP_381208330.1">
    <property type="nucleotide sequence ID" value="NZ_JBHSPC010000023.1"/>
</dbReference>
<reference evidence="5" key="1">
    <citation type="journal article" date="2019" name="Int. J. Syst. Evol. Microbiol.">
        <title>The Global Catalogue of Microorganisms (GCM) 10K type strain sequencing project: providing services to taxonomists for standard genome sequencing and annotation.</title>
        <authorList>
            <consortium name="The Broad Institute Genomics Platform"/>
            <consortium name="The Broad Institute Genome Sequencing Center for Infectious Disease"/>
            <person name="Wu L."/>
            <person name="Ma J."/>
        </authorList>
    </citation>
    <scope>NUCLEOTIDE SEQUENCE [LARGE SCALE GENOMIC DNA]</scope>
    <source>
        <strain evidence="5">JCM 13852</strain>
    </source>
</reference>
<evidence type="ECO:0000313" key="4">
    <source>
        <dbReference type="EMBL" id="MFC5670309.1"/>
    </source>
</evidence>
<evidence type="ECO:0000256" key="2">
    <source>
        <dbReference type="ARBA" id="ARBA00023008"/>
    </source>
</evidence>
<dbReference type="Proteomes" id="UP001596183">
    <property type="component" value="Unassembled WGS sequence"/>
</dbReference>
<organism evidence="4 5">
    <name type="scientific">Streptomyces incanus</name>
    <dbReference type="NCBI Taxonomy" id="887453"/>
    <lineage>
        <taxon>Bacteria</taxon>
        <taxon>Bacillati</taxon>
        <taxon>Actinomycetota</taxon>
        <taxon>Actinomycetes</taxon>
        <taxon>Kitasatosporales</taxon>
        <taxon>Streptomycetaceae</taxon>
        <taxon>Streptomyces</taxon>
    </lineage>
</organism>
<feature type="region of interest" description="Disordered" evidence="3">
    <location>
        <begin position="144"/>
        <end position="167"/>
    </location>
</feature>
<accession>A0ABW0XMW1</accession>
<name>A0ABW0XMW1_9ACTN</name>
<keyword evidence="5" id="KW-1185">Reference proteome</keyword>
<keyword evidence="2" id="KW-0186">Copper</keyword>
<feature type="compositionally biased region" description="Basic and acidic residues" evidence="3">
    <location>
        <begin position="157"/>
        <end position="167"/>
    </location>
</feature>
<evidence type="ECO:0000313" key="5">
    <source>
        <dbReference type="Proteomes" id="UP001596183"/>
    </source>
</evidence>
<proteinExistence type="predicted"/>
<protein>
    <submittedName>
        <fullName evidence="4">Tyrosinase family oxidase copper chaperone</fullName>
    </submittedName>
</protein>
<evidence type="ECO:0000256" key="1">
    <source>
        <dbReference type="ARBA" id="ARBA00022729"/>
    </source>
</evidence>
<dbReference type="Gene3D" id="3.30.1880.10">
    <property type="entry name" value="protein ne1242 domain like"/>
    <property type="match status" value="1"/>
</dbReference>
<evidence type="ECO:0000256" key="3">
    <source>
        <dbReference type="SAM" id="MobiDB-lite"/>
    </source>
</evidence>
<dbReference type="InterPro" id="IPR023199">
    <property type="entry name" value="GriE/MELC1_sf"/>
</dbReference>
<feature type="compositionally biased region" description="Low complexity" evidence="3">
    <location>
        <begin position="1"/>
        <end position="20"/>
    </location>
</feature>
<dbReference type="InterPro" id="IPR010928">
    <property type="entry name" value="MelC1"/>
</dbReference>
<feature type="region of interest" description="Disordered" evidence="3">
    <location>
        <begin position="1"/>
        <end position="31"/>
    </location>
</feature>
<keyword evidence="1" id="KW-0732">Signal</keyword>
<dbReference type="EMBL" id="JBHSPC010000023">
    <property type="protein sequence ID" value="MFC5670309.1"/>
    <property type="molecule type" value="Genomic_DNA"/>
</dbReference>
<gene>
    <name evidence="4" type="ORF">ACFP2V_09350</name>
</gene>
<dbReference type="Pfam" id="PF06236">
    <property type="entry name" value="MelC1"/>
    <property type="match status" value="1"/>
</dbReference>
<comment type="caution">
    <text evidence="4">The sequence shown here is derived from an EMBL/GenBank/DDBJ whole genome shotgun (WGS) entry which is preliminary data.</text>
</comment>